<comment type="caution">
    <text evidence="1">The sequence shown here is derived from an EMBL/GenBank/DDBJ whole genome shotgun (WGS) entry which is preliminary data.</text>
</comment>
<proteinExistence type="predicted"/>
<reference evidence="1" key="2">
    <citation type="submission" date="2020-01" db="EMBL/GenBank/DDBJ databases">
        <authorList>
            <consortium name="NCBI Pathogen Detection Project"/>
        </authorList>
    </citation>
    <scope>NUCLEOTIDE SEQUENCE</scope>
    <source>
        <strain evidence="1">OLC2673_Aeromonas</strain>
    </source>
</reference>
<evidence type="ECO:0000313" key="1">
    <source>
        <dbReference type="EMBL" id="HAT6342741.1"/>
    </source>
</evidence>
<accession>A0AAD3YIZ3</accession>
<dbReference type="AlphaFoldDB" id="A0AAD3YIZ3"/>
<gene>
    <name evidence="1" type="ORF">JAJ28_000407</name>
</gene>
<dbReference type="EMBL" id="DACTUL010000002">
    <property type="protein sequence ID" value="HAT6342741.1"/>
    <property type="molecule type" value="Genomic_DNA"/>
</dbReference>
<dbReference type="Proteomes" id="UP000859505">
    <property type="component" value="Unassembled WGS sequence"/>
</dbReference>
<protein>
    <submittedName>
        <fullName evidence="1">Uncharacterized protein</fullName>
    </submittedName>
</protein>
<organism evidence="1 2">
    <name type="scientific">Aeromonas hydrophila</name>
    <dbReference type="NCBI Taxonomy" id="644"/>
    <lineage>
        <taxon>Bacteria</taxon>
        <taxon>Pseudomonadati</taxon>
        <taxon>Pseudomonadota</taxon>
        <taxon>Gammaproteobacteria</taxon>
        <taxon>Aeromonadales</taxon>
        <taxon>Aeromonadaceae</taxon>
        <taxon>Aeromonas</taxon>
    </lineage>
</organism>
<name>A0AAD3YIZ3_AERHY</name>
<sequence length="124" mass="14242">MTQERIQTRYPLGGPFATQSELKHAITRAIEAHKQDFFPLLERLVDEGNPAVNLSQEHPPQVLRIELDQDGTRGLARLGYESNFFECCLIVDEYEQHQTSLPFRLDGDALVFDVELPIAWNFNN</sequence>
<evidence type="ECO:0000313" key="2">
    <source>
        <dbReference type="Proteomes" id="UP000859505"/>
    </source>
</evidence>
<reference evidence="1" key="1">
    <citation type="journal article" date="2018" name="Genome Biol.">
        <title>SKESA: strategic k-mer extension for scrupulous assemblies.</title>
        <authorList>
            <person name="Souvorov A."/>
            <person name="Agarwala R."/>
            <person name="Lipman D.J."/>
        </authorList>
    </citation>
    <scope>NUCLEOTIDE SEQUENCE</scope>
    <source>
        <strain evidence="1">OLC2673_Aeromonas</strain>
    </source>
</reference>